<comment type="similarity">
    <text evidence="2">Belongs to the FAD-binding oxidoreductase/transferase type 4 family.</text>
</comment>
<dbReference type="InterPro" id="IPR036318">
    <property type="entry name" value="FAD-bd_PCMH-like_sf"/>
</dbReference>
<dbReference type="SUPFAM" id="SSF56176">
    <property type="entry name" value="FAD-binding/transporter-associated domain-like"/>
    <property type="match status" value="1"/>
</dbReference>
<dbReference type="Pfam" id="PF02913">
    <property type="entry name" value="FAD-oxidase_C"/>
    <property type="match status" value="1"/>
</dbReference>
<keyword evidence="4" id="KW-0274">FAD</keyword>
<keyword evidence="5" id="KW-0560">Oxidoreductase</keyword>
<accession>A0A5C8KUZ5</accession>
<dbReference type="RefSeq" id="WP_147891041.1">
    <property type="nucleotide sequence ID" value="NZ_VRTS01000002.1"/>
</dbReference>
<evidence type="ECO:0000256" key="3">
    <source>
        <dbReference type="ARBA" id="ARBA00022630"/>
    </source>
</evidence>
<dbReference type="Gene3D" id="3.30.70.2740">
    <property type="match status" value="1"/>
</dbReference>
<dbReference type="EMBL" id="VRTS01000002">
    <property type="protein sequence ID" value="TXK65121.1"/>
    <property type="molecule type" value="Genomic_DNA"/>
</dbReference>
<dbReference type="Gene3D" id="3.30.70.2190">
    <property type="match status" value="1"/>
</dbReference>
<dbReference type="InterPro" id="IPR016164">
    <property type="entry name" value="FAD-linked_Oxase-like_C"/>
</dbReference>
<dbReference type="InterPro" id="IPR016167">
    <property type="entry name" value="FAD-bd_PCMH_sub1"/>
</dbReference>
<evidence type="ECO:0000256" key="1">
    <source>
        <dbReference type="ARBA" id="ARBA00001974"/>
    </source>
</evidence>
<dbReference type="AlphaFoldDB" id="A0A5C8KUZ5"/>
<dbReference type="Gene3D" id="3.30.43.10">
    <property type="entry name" value="Uridine Diphospho-n-acetylenolpyruvylglucosamine Reductase, domain 2"/>
    <property type="match status" value="1"/>
</dbReference>
<dbReference type="InterPro" id="IPR051264">
    <property type="entry name" value="FAD-oxidored/transferase_4"/>
</dbReference>
<keyword evidence="3" id="KW-0285">Flavoprotein</keyword>
<evidence type="ECO:0000256" key="5">
    <source>
        <dbReference type="ARBA" id="ARBA00023002"/>
    </source>
</evidence>
<dbReference type="GO" id="GO:0016491">
    <property type="term" value="F:oxidoreductase activity"/>
    <property type="evidence" value="ECO:0007669"/>
    <property type="project" value="UniProtKB-KW"/>
</dbReference>
<proteinExistence type="inferred from homology"/>
<evidence type="ECO:0000259" key="6">
    <source>
        <dbReference type="PROSITE" id="PS51387"/>
    </source>
</evidence>
<feature type="domain" description="FAD-binding PCMH-type" evidence="6">
    <location>
        <begin position="38"/>
        <end position="217"/>
    </location>
</feature>
<comment type="caution">
    <text evidence="7">The sequence shown here is derived from an EMBL/GenBank/DDBJ whole genome shotgun (WGS) entry which is preliminary data.</text>
</comment>
<evidence type="ECO:0000313" key="7">
    <source>
        <dbReference type="EMBL" id="TXK65121.1"/>
    </source>
</evidence>
<dbReference type="GO" id="GO:0022904">
    <property type="term" value="P:respiratory electron transport chain"/>
    <property type="evidence" value="ECO:0007669"/>
    <property type="project" value="TreeGrafter"/>
</dbReference>
<evidence type="ECO:0000256" key="2">
    <source>
        <dbReference type="ARBA" id="ARBA00008000"/>
    </source>
</evidence>
<dbReference type="Pfam" id="PF01565">
    <property type="entry name" value="FAD_binding_4"/>
    <property type="match status" value="1"/>
</dbReference>
<dbReference type="PANTHER" id="PTHR43716">
    <property type="entry name" value="D-2-HYDROXYGLUTARATE DEHYDROGENASE, MITOCHONDRIAL"/>
    <property type="match status" value="1"/>
</dbReference>
<dbReference type="Proteomes" id="UP000321248">
    <property type="component" value="Unassembled WGS sequence"/>
</dbReference>
<dbReference type="Gene3D" id="3.30.465.10">
    <property type="match status" value="1"/>
</dbReference>
<keyword evidence="8" id="KW-1185">Reference proteome</keyword>
<evidence type="ECO:0000313" key="8">
    <source>
        <dbReference type="Proteomes" id="UP000321248"/>
    </source>
</evidence>
<dbReference type="InterPro" id="IPR016166">
    <property type="entry name" value="FAD-bd_PCMH"/>
</dbReference>
<dbReference type="InterPro" id="IPR006094">
    <property type="entry name" value="Oxid_FAD_bind_N"/>
</dbReference>
<gene>
    <name evidence="7" type="ORF">FU658_04945</name>
</gene>
<dbReference type="Gene3D" id="1.10.45.10">
    <property type="entry name" value="Vanillyl-alcohol Oxidase, Chain A, domain 4"/>
    <property type="match status" value="1"/>
</dbReference>
<dbReference type="InterPro" id="IPR016169">
    <property type="entry name" value="FAD-bd_PCMH_sub2"/>
</dbReference>
<comment type="cofactor">
    <cofactor evidence="1">
        <name>FAD</name>
        <dbReference type="ChEBI" id="CHEBI:57692"/>
    </cofactor>
</comment>
<dbReference type="FunFam" id="1.10.45.10:FF:000001">
    <property type="entry name" value="D-lactate dehydrogenase mitochondrial"/>
    <property type="match status" value="1"/>
</dbReference>
<sequence>MPTARDIVDQLSRLLPPERVLSAPSDLEHYGRDWTRQVAPAPSAVVLPGSVEQVQALVAWARRTGVPLVPSGGRTGLSGGAVAANGEVVVAMDRMNRVLGFDAADRRLRVQAGVVTESVQREARARGLLYPVDFASRGSSQIGGNIATNAGGIKVLRYGLTRQWVSGLKVVTGTGDVLDLNQGLVKNATGYDLRHLFIGSEGTLGFIVEADLVLAPQPPEQQVMVLAVPALEALMPLFDRLRSGLVLGAFEFFTDQALSHVLAHGGKRPFQGSAPFYVLAEFDADDEAALACFEAAADAGEVADGVVSQSRAQAAELWHLREGITESLASRTPYKNDVSVRIGEVPAFLSRMQALFQREYPQFEVVWFGHLGDGNLHISVLRPQDMAADRFAAECGRVTRLLGEVLHEMGGSISAEHGLGLLKKPFLRYVRSEEEIALMRGLKRVFDPDGILNPGKVVDL</sequence>
<protein>
    <submittedName>
        <fullName evidence="7">FAD-binding oxidoreductase</fullName>
    </submittedName>
</protein>
<dbReference type="OrthoDB" id="9811557at2"/>
<dbReference type="FunFam" id="3.30.465.10:FF:000025">
    <property type="entry name" value="FAD-binding oxidoreductase"/>
    <property type="match status" value="1"/>
</dbReference>
<dbReference type="SUPFAM" id="SSF55103">
    <property type="entry name" value="FAD-linked oxidases, C-terminal domain"/>
    <property type="match status" value="1"/>
</dbReference>
<evidence type="ECO:0000256" key="4">
    <source>
        <dbReference type="ARBA" id="ARBA00022827"/>
    </source>
</evidence>
<dbReference type="GO" id="GO:0071949">
    <property type="term" value="F:FAD binding"/>
    <property type="evidence" value="ECO:0007669"/>
    <property type="project" value="InterPro"/>
</dbReference>
<name>A0A5C8KUZ5_9GAMM</name>
<dbReference type="InterPro" id="IPR016171">
    <property type="entry name" value="Vanillyl_alc_oxidase_C-sub2"/>
</dbReference>
<dbReference type="PROSITE" id="PS51387">
    <property type="entry name" value="FAD_PCMH"/>
    <property type="match status" value="1"/>
</dbReference>
<organism evidence="7 8">
    <name type="scientific">Alkalisalibacterium limincola</name>
    <dbReference type="NCBI Taxonomy" id="2699169"/>
    <lineage>
        <taxon>Bacteria</taxon>
        <taxon>Pseudomonadati</taxon>
        <taxon>Pseudomonadota</taxon>
        <taxon>Gammaproteobacteria</taxon>
        <taxon>Lysobacterales</taxon>
        <taxon>Lysobacteraceae</taxon>
        <taxon>Alkalisalibacterium</taxon>
    </lineage>
</organism>
<dbReference type="InterPro" id="IPR004113">
    <property type="entry name" value="FAD-bd_oxidored_4_C"/>
</dbReference>
<dbReference type="PANTHER" id="PTHR43716:SF1">
    <property type="entry name" value="D-2-HYDROXYGLUTARATE DEHYDROGENASE, MITOCHONDRIAL"/>
    <property type="match status" value="1"/>
</dbReference>
<reference evidence="7 8" key="1">
    <citation type="submission" date="2019-08" db="EMBL/GenBank/DDBJ databases">
        <authorList>
            <person name="Karlyshev A.V."/>
        </authorList>
    </citation>
    <scope>NUCLEOTIDE SEQUENCE [LARGE SCALE GENOMIC DNA]</scope>
    <source>
        <strain evidence="7 8">Alg18-2.2</strain>
    </source>
</reference>